<accession>A0A0B6Z000</accession>
<gene>
    <name evidence="1" type="primary">ORF43025</name>
</gene>
<dbReference type="AlphaFoldDB" id="A0A0B6Z000"/>
<sequence length="122" mass="14148">TTGFLDLFCHMSWKRRLMQTFGGEYIHADDNITLTTIFINDDLGVCLHRNVIPLSATFVKFDDGQTNFLTHRRHRYPFLPALSIHEHTYQLKCLQHCQPTIYSVLTGFHFCCSVPQAVDDPF</sequence>
<evidence type="ECO:0000313" key="1">
    <source>
        <dbReference type="EMBL" id="CEK61712.1"/>
    </source>
</evidence>
<feature type="non-terminal residue" evidence="1">
    <location>
        <position position="1"/>
    </location>
</feature>
<protein>
    <submittedName>
        <fullName evidence="1">Uncharacterized protein</fullName>
    </submittedName>
</protein>
<organism evidence="1">
    <name type="scientific">Arion vulgaris</name>
    <dbReference type="NCBI Taxonomy" id="1028688"/>
    <lineage>
        <taxon>Eukaryota</taxon>
        <taxon>Metazoa</taxon>
        <taxon>Spiralia</taxon>
        <taxon>Lophotrochozoa</taxon>
        <taxon>Mollusca</taxon>
        <taxon>Gastropoda</taxon>
        <taxon>Heterobranchia</taxon>
        <taxon>Euthyneura</taxon>
        <taxon>Panpulmonata</taxon>
        <taxon>Eupulmonata</taxon>
        <taxon>Stylommatophora</taxon>
        <taxon>Helicina</taxon>
        <taxon>Arionoidea</taxon>
        <taxon>Arionidae</taxon>
        <taxon>Arion</taxon>
    </lineage>
</organism>
<reference evidence="1" key="1">
    <citation type="submission" date="2014-12" db="EMBL/GenBank/DDBJ databases">
        <title>Insight into the proteome of Arion vulgaris.</title>
        <authorList>
            <person name="Aradska J."/>
            <person name="Bulat T."/>
            <person name="Smidak R."/>
            <person name="Sarate P."/>
            <person name="Gangsoo J."/>
            <person name="Sialana F."/>
            <person name="Bilban M."/>
            <person name="Lubec G."/>
        </authorList>
    </citation>
    <scope>NUCLEOTIDE SEQUENCE</scope>
    <source>
        <tissue evidence="1">Skin</tissue>
    </source>
</reference>
<dbReference type="EMBL" id="HACG01014847">
    <property type="protein sequence ID" value="CEK61712.1"/>
    <property type="molecule type" value="Transcribed_RNA"/>
</dbReference>
<name>A0A0B6Z000_9EUPU</name>
<proteinExistence type="predicted"/>